<gene>
    <name evidence="2" type="ORF">FSB_LOCUS47608</name>
</gene>
<proteinExistence type="predicted"/>
<sequence>MNFFVGVCRVVESEGKAICFRDLVPIDYVLRRLSEELFALAFPAISTWKLLKDRMASEGSSQLAPNAWRTTISCMVLWKVCSKGADSLTVDEFLYCYKPCQIAVSLGFWTLNNCQKGMKLEGLPWEEKDDSFVKVRRAWGTPPTSTLKHPKLNQERLNRVLQALHHRDHHYTNFIQPEVLALYSFGLEPNETVLSLQITNQQRMATAKLNKDKLKRMMEQKDAVLVNLGKKRRGDSASKLMSNEVVIRPAVIPKSTVVVQVPATSVEVIELTEIPSSSKVVDKAPTLALDPSLALQHAKSAITKEDMDEYGKLNMDVVKQALAHSLMKGLTEAMVVANRCMHWEEGIVKLKSQLTNAMDANKTLSSTTAELTPGARVVEEYKSSDACDDNNTKYFLAGFELLRKQAKEKYPDLDFDVFQPYEDDDSVASVEERNDAVVSVDPQLTNDATT</sequence>
<accession>A0A2N9I0Y0</accession>
<name>A0A2N9I0Y0_FAGSY</name>
<reference evidence="2" key="1">
    <citation type="submission" date="2018-02" db="EMBL/GenBank/DDBJ databases">
        <authorList>
            <person name="Cohen D.B."/>
            <person name="Kent A.D."/>
        </authorList>
    </citation>
    <scope>NUCLEOTIDE SEQUENCE</scope>
</reference>
<dbReference type="AlphaFoldDB" id="A0A2N9I0Y0"/>
<feature type="region of interest" description="Disordered" evidence="1">
    <location>
        <begin position="426"/>
        <end position="450"/>
    </location>
</feature>
<dbReference type="EMBL" id="OIVN01004879">
    <property type="protein sequence ID" value="SPD19726.1"/>
    <property type="molecule type" value="Genomic_DNA"/>
</dbReference>
<protein>
    <submittedName>
        <fullName evidence="2">Uncharacterized protein</fullName>
    </submittedName>
</protein>
<organism evidence="2">
    <name type="scientific">Fagus sylvatica</name>
    <name type="common">Beechnut</name>
    <dbReference type="NCBI Taxonomy" id="28930"/>
    <lineage>
        <taxon>Eukaryota</taxon>
        <taxon>Viridiplantae</taxon>
        <taxon>Streptophyta</taxon>
        <taxon>Embryophyta</taxon>
        <taxon>Tracheophyta</taxon>
        <taxon>Spermatophyta</taxon>
        <taxon>Magnoliopsida</taxon>
        <taxon>eudicotyledons</taxon>
        <taxon>Gunneridae</taxon>
        <taxon>Pentapetalae</taxon>
        <taxon>rosids</taxon>
        <taxon>fabids</taxon>
        <taxon>Fagales</taxon>
        <taxon>Fagaceae</taxon>
        <taxon>Fagus</taxon>
    </lineage>
</organism>
<evidence type="ECO:0000256" key="1">
    <source>
        <dbReference type="SAM" id="MobiDB-lite"/>
    </source>
</evidence>
<evidence type="ECO:0000313" key="2">
    <source>
        <dbReference type="EMBL" id="SPD19726.1"/>
    </source>
</evidence>